<dbReference type="CDD" id="cd01852">
    <property type="entry name" value="AIG1"/>
    <property type="match status" value="1"/>
</dbReference>
<evidence type="ECO:0000256" key="2">
    <source>
        <dbReference type="ARBA" id="ARBA00022741"/>
    </source>
</evidence>
<dbReference type="Pfam" id="PF04548">
    <property type="entry name" value="AIG1"/>
    <property type="match status" value="1"/>
</dbReference>
<dbReference type="Proteomes" id="UP000472267">
    <property type="component" value="Chromosome 12"/>
</dbReference>
<feature type="region of interest" description="Disordered" evidence="4">
    <location>
        <begin position="225"/>
        <end position="254"/>
    </location>
</feature>
<keyword evidence="3" id="KW-0342">GTP-binding</keyword>
<comment type="similarity">
    <text evidence="1">Belongs to the TRAFAC class TrmE-Era-EngA-EngB-Septin-like GTPase superfamily. AIG1/Toc34/Toc159-like paraseptin GTPase family. IAN subfamily.</text>
</comment>
<feature type="domain" description="AIG1-type G" evidence="5">
    <location>
        <begin position="4"/>
        <end position="199"/>
    </location>
</feature>
<reference evidence="6" key="1">
    <citation type="submission" date="2019-06" db="EMBL/GenBank/DDBJ databases">
        <authorList>
            <consortium name="Wellcome Sanger Institute Data Sharing"/>
        </authorList>
    </citation>
    <scope>NUCLEOTIDE SEQUENCE [LARGE SCALE GENOMIC DNA]</scope>
</reference>
<accession>A0A672FAG6</accession>
<dbReference type="InterPro" id="IPR006703">
    <property type="entry name" value="G_AIG1"/>
</dbReference>
<dbReference type="Gene3D" id="3.40.50.300">
    <property type="entry name" value="P-loop containing nucleotide triphosphate hydrolases"/>
    <property type="match status" value="1"/>
</dbReference>
<proteinExistence type="inferred from homology"/>
<dbReference type="InParanoid" id="A0A672FAG6"/>
<dbReference type="Ensembl" id="ENSSFAT00005001156.1">
    <property type="protein sequence ID" value="ENSSFAP00005001095.1"/>
    <property type="gene ID" value="ENSSFAG00005000795.1"/>
</dbReference>
<evidence type="ECO:0000256" key="4">
    <source>
        <dbReference type="SAM" id="MobiDB-lite"/>
    </source>
</evidence>
<evidence type="ECO:0000313" key="6">
    <source>
        <dbReference type="Ensembl" id="ENSSFAP00005001095.1"/>
    </source>
</evidence>
<sequence length="254" mass="28989">MQRPEPLRIVLLGKTGHGKSSTGNTIIGKNKFKADLSVSSVTKCCQKEVGEVDGHTVVVVDTPGLFDNNLSHDEVQEERDKCISLLAPGPHVFLLVLKIKRLSLEDKKTLKLMTTAFGKNSEKFTIILFSKGDSLKNQENESGDYFKRLVSECGGRYHVFDNSDRQNRKQVRELIAKINTMVEKNGCDCFTNEMLQEAETLSKEMEKILKEKQEEIKNEMEDLRRKHDREMQGMKIRREEEEAKVSSEIKLKGK</sequence>
<protein>
    <recommendedName>
        <fullName evidence="5">AIG1-type G domain-containing protein</fullName>
    </recommendedName>
</protein>
<reference evidence="6" key="3">
    <citation type="submission" date="2025-09" db="UniProtKB">
        <authorList>
            <consortium name="Ensembl"/>
        </authorList>
    </citation>
    <scope>IDENTIFICATION</scope>
</reference>
<dbReference type="PANTHER" id="PTHR10903">
    <property type="entry name" value="GTPASE, IMAP FAMILY MEMBER-RELATED"/>
    <property type="match status" value="1"/>
</dbReference>
<dbReference type="InterPro" id="IPR027417">
    <property type="entry name" value="P-loop_NTPase"/>
</dbReference>
<name>A0A672FAG6_SALFA</name>
<dbReference type="FunCoup" id="A0A672FAG6">
    <property type="interactions" value="60"/>
</dbReference>
<organism evidence="6 7">
    <name type="scientific">Salarias fasciatus</name>
    <name type="common">Jewelled blenny</name>
    <name type="synonym">Blennius fasciatus</name>
    <dbReference type="NCBI Taxonomy" id="181472"/>
    <lineage>
        <taxon>Eukaryota</taxon>
        <taxon>Metazoa</taxon>
        <taxon>Chordata</taxon>
        <taxon>Craniata</taxon>
        <taxon>Vertebrata</taxon>
        <taxon>Euteleostomi</taxon>
        <taxon>Actinopterygii</taxon>
        <taxon>Neopterygii</taxon>
        <taxon>Teleostei</taxon>
        <taxon>Neoteleostei</taxon>
        <taxon>Acanthomorphata</taxon>
        <taxon>Ovalentaria</taxon>
        <taxon>Blenniimorphae</taxon>
        <taxon>Blenniiformes</taxon>
        <taxon>Blennioidei</taxon>
        <taxon>Blenniidae</taxon>
        <taxon>Salariinae</taxon>
        <taxon>Salarias</taxon>
    </lineage>
</organism>
<dbReference type="SUPFAM" id="SSF52540">
    <property type="entry name" value="P-loop containing nucleoside triphosphate hydrolases"/>
    <property type="match status" value="1"/>
</dbReference>
<evidence type="ECO:0000259" key="5">
    <source>
        <dbReference type="PROSITE" id="PS51720"/>
    </source>
</evidence>
<dbReference type="AlphaFoldDB" id="A0A672FAG6"/>
<dbReference type="PROSITE" id="PS51720">
    <property type="entry name" value="G_AIG1"/>
    <property type="match status" value="1"/>
</dbReference>
<dbReference type="GO" id="GO:0005525">
    <property type="term" value="F:GTP binding"/>
    <property type="evidence" value="ECO:0007669"/>
    <property type="project" value="UniProtKB-KW"/>
</dbReference>
<evidence type="ECO:0000256" key="1">
    <source>
        <dbReference type="ARBA" id="ARBA00008535"/>
    </source>
</evidence>
<evidence type="ECO:0000256" key="3">
    <source>
        <dbReference type="ARBA" id="ARBA00023134"/>
    </source>
</evidence>
<dbReference type="OMA" id="CIGENDY"/>
<dbReference type="PANTHER" id="PTHR10903:SF188">
    <property type="entry name" value="GTPASE IMAP FAMILY MEMBER 2-LIKE-RELATED"/>
    <property type="match status" value="1"/>
</dbReference>
<keyword evidence="2" id="KW-0547">Nucleotide-binding</keyword>
<dbReference type="InterPro" id="IPR045058">
    <property type="entry name" value="GIMA/IAN/Toc"/>
</dbReference>
<reference evidence="6" key="2">
    <citation type="submission" date="2025-08" db="UniProtKB">
        <authorList>
            <consortium name="Ensembl"/>
        </authorList>
    </citation>
    <scope>IDENTIFICATION</scope>
</reference>
<dbReference type="FunFam" id="3.40.50.300:FF:000366">
    <property type="entry name" value="GTPase, IMAP family member 2"/>
    <property type="match status" value="1"/>
</dbReference>
<evidence type="ECO:0000313" key="7">
    <source>
        <dbReference type="Proteomes" id="UP000472267"/>
    </source>
</evidence>
<keyword evidence="7" id="KW-1185">Reference proteome</keyword>